<reference evidence="2 3" key="1">
    <citation type="submission" date="2019-07" db="EMBL/GenBank/DDBJ databases">
        <authorList>
            <person name="Jastrzebski P J."/>
            <person name="Paukszto L."/>
            <person name="Jastrzebski P J."/>
        </authorList>
    </citation>
    <scope>NUCLEOTIDE SEQUENCE [LARGE SCALE GENOMIC DNA]</scope>
    <source>
        <strain evidence="2 3">WMS-il1</strain>
    </source>
</reference>
<organism evidence="2 3">
    <name type="scientific">Hymenolepis diminuta</name>
    <name type="common">Rat tapeworm</name>
    <dbReference type="NCBI Taxonomy" id="6216"/>
    <lineage>
        <taxon>Eukaryota</taxon>
        <taxon>Metazoa</taxon>
        <taxon>Spiralia</taxon>
        <taxon>Lophotrochozoa</taxon>
        <taxon>Platyhelminthes</taxon>
        <taxon>Cestoda</taxon>
        <taxon>Eucestoda</taxon>
        <taxon>Cyclophyllidea</taxon>
        <taxon>Hymenolepididae</taxon>
        <taxon>Hymenolepis</taxon>
    </lineage>
</organism>
<gene>
    <name evidence="2" type="ORF">WMSIL1_LOCUS203</name>
</gene>
<dbReference type="EMBL" id="CABIJS010000007">
    <property type="protein sequence ID" value="VUZ38801.1"/>
    <property type="molecule type" value="Genomic_DNA"/>
</dbReference>
<evidence type="ECO:0000256" key="1">
    <source>
        <dbReference type="SAM" id="MobiDB-lite"/>
    </source>
</evidence>
<accession>A0A564XUT0</accession>
<evidence type="ECO:0000313" key="3">
    <source>
        <dbReference type="Proteomes" id="UP000321570"/>
    </source>
</evidence>
<proteinExistence type="predicted"/>
<dbReference type="Proteomes" id="UP000321570">
    <property type="component" value="Unassembled WGS sequence"/>
</dbReference>
<evidence type="ECO:0000313" key="2">
    <source>
        <dbReference type="EMBL" id="VUZ38801.1"/>
    </source>
</evidence>
<feature type="region of interest" description="Disordered" evidence="1">
    <location>
        <begin position="1"/>
        <end position="20"/>
    </location>
</feature>
<sequence>MSNSLWNATTRQHPLPPSLQMSMLSTKRSVIRPSESCIPESDTISLNAVVRVARASSSVDALLHVKVPPLLISLTPVPSDDIQGGSSCLLSP</sequence>
<dbReference type="AlphaFoldDB" id="A0A564XUT0"/>
<protein>
    <submittedName>
        <fullName evidence="2">Uncharacterized protein</fullName>
    </submittedName>
</protein>
<keyword evidence="3" id="KW-1185">Reference proteome</keyword>
<name>A0A564XUT0_HYMDI</name>
<feature type="compositionally biased region" description="Polar residues" evidence="1">
    <location>
        <begin position="1"/>
        <end position="12"/>
    </location>
</feature>